<dbReference type="InterPro" id="IPR032675">
    <property type="entry name" value="LRR_dom_sf"/>
</dbReference>
<sequence>MEFKFGQYLVRFIQNSNDSILRFEDTATCRIYEATLLDRAYMDYGVFGGLEFINRIVIQGLQKKDTGVQVSLDTGASDRIRLSLTYTHPMVPKKIVLDLDLMAVRRTSATEDVEVLGRRVRDLETALQRQLASTSAIVDPLVSRIKDLEGTIRELEGMSGGMVMLPGGGPPCPEDTVTVEFVFNGGRSIRTLNTYTSTNPSGFKIPTQYCSQGQYIIPYDSIISIKSLRQLKYLKRCTTLCLAGFCDSPDFSFIGEMKQLQYLYITSHANAGATHQECTNGGRNPSLTNISWITNLTNLHHVSFFGCTQLVDITPLKELKNLKILDIRFTGVKNTECVVNPGLTITK</sequence>
<reference evidence="1" key="1">
    <citation type="journal article" date="2020" name="Nature">
        <title>Giant virus diversity and host interactions through global metagenomics.</title>
        <authorList>
            <person name="Schulz F."/>
            <person name="Roux S."/>
            <person name="Paez-Espino D."/>
            <person name="Jungbluth S."/>
            <person name="Walsh D.A."/>
            <person name="Denef V.J."/>
            <person name="McMahon K.D."/>
            <person name="Konstantinidis K.T."/>
            <person name="Eloe-Fadrosh E.A."/>
            <person name="Kyrpides N.C."/>
            <person name="Woyke T."/>
        </authorList>
    </citation>
    <scope>NUCLEOTIDE SEQUENCE</scope>
    <source>
        <strain evidence="1">GVMAG-S-1101164-72</strain>
    </source>
</reference>
<dbReference type="Gene3D" id="3.80.10.10">
    <property type="entry name" value="Ribonuclease Inhibitor"/>
    <property type="match status" value="1"/>
</dbReference>
<organism evidence="1">
    <name type="scientific">viral metagenome</name>
    <dbReference type="NCBI Taxonomy" id="1070528"/>
    <lineage>
        <taxon>unclassified sequences</taxon>
        <taxon>metagenomes</taxon>
        <taxon>organismal metagenomes</taxon>
    </lineage>
</organism>
<dbReference type="SUPFAM" id="SSF52058">
    <property type="entry name" value="L domain-like"/>
    <property type="match status" value="1"/>
</dbReference>
<dbReference type="EMBL" id="MN740760">
    <property type="protein sequence ID" value="QHS81866.1"/>
    <property type="molecule type" value="Genomic_DNA"/>
</dbReference>
<accession>A0A6C0AQJ2</accession>
<dbReference type="AlphaFoldDB" id="A0A6C0AQJ2"/>
<protein>
    <submittedName>
        <fullName evidence="1">Uncharacterized protein</fullName>
    </submittedName>
</protein>
<name>A0A6C0AQJ2_9ZZZZ</name>
<proteinExistence type="predicted"/>
<evidence type="ECO:0000313" key="1">
    <source>
        <dbReference type="EMBL" id="QHS81866.1"/>
    </source>
</evidence>